<comment type="similarity">
    <text evidence="2">Belongs to the SLX4 family.</text>
</comment>
<name>A0A7J6M0E8_PEROL</name>
<dbReference type="GO" id="GO:0033557">
    <property type="term" value="C:Slx1-Slx4 complex"/>
    <property type="evidence" value="ECO:0007669"/>
    <property type="project" value="InterPro"/>
</dbReference>
<comment type="subcellular location">
    <subcellularLocation>
        <location evidence="1">Nucleus</location>
    </subcellularLocation>
</comment>
<feature type="region of interest" description="Disordered" evidence="8">
    <location>
        <begin position="112"/>
        <end position="140"/>
    </location>
</feature>
<evidence type="ECO:0000256" key="4">
    <source>
        <dbReference type="ARBA" id="ARBA00023172"/>
    </source>
</evidence>
<dbReference type="GO" id="GO:0006310">
    <property type="term" value="P:DNA recombination"/>
    <property type="evidence" value="ECO:0007669"/>
    <property type="project" value="UniProtKB-KW"/>
</dbReference>
<organism evidence="9 10">
    <name type="scientific">Perkinsus olseni</name>
    <name type="common">Perkinsus atlanticus</name>
    <dbReference type="NCBI Taxonomy" id="32597"/>
    <lineage>
        <taxon>Eukaryota</taxon>
        <taxon>Sar</taxon>
        <taxon>Alveolata</taxon>
        <taxon>Perkinsozoa</taxon>
        <taxon>Perkinsea</taxon>
        <taxon>Perkinsida</taxon>
        <taxon>Perkinsidae</taxon>
        <taxon>Perkinsus</taxon>
    </lineage>
</organism>
<feature type="compositionally biased region" description="Basic residues" evidence="8">
    <location>
        <begin position="675"/>
        <end position="684"/>
    </location>
</feature>
<dbReference type="AlphaFoldDB" id="A0A7J6M0E8"/>
<keyword evidence="5" id="KW-0234">DNA repair</keyword>
<dbReference type="GO" id="GO:0006281">
    <property type="term" value="P:DNA repair"/>
    <property type="evidence" value="ECO:0007669"/>
    <property type="project" value="UniProtKB-KW"/>
</dbReference>
<gene>
    <name evidence="9" type="ORF">FOL46_003908</name>
</gene>
<evidence type="ECO:0000256" key="7">
    <source>
        <dbReference type="ARBA" id="ARBA00029496"/>
    </source>
</evidence>
<keyword evidence="4" id="KW-0233">DNA recombination</keyword>
<reference evidence="9 10" key="1">
    <citation type="submission" date="2020-04" db="EMBL/GenBank/DDBJ databases">
        <title>Perkinsus olseni comparative genomics.</title>
        <authorList>
            <person name="Bogema D.R."/>
        </authorList>
    </citation>
    <scope>NUCLEOTIDE SEQUENCE [LARGE SCALE GENOMIC DNA]</scope>
    <source>
        <strain evidence="9">ATCC PRA-31</strain>
    </source>
</reference>
<proteinExistence type="inferred from homology"/>
<accession>A0A7J6M0E8</accession>
<sequence>MPPRKTTTRRKNRGLPTKCLDELDMDQDDITKYFKPKDAGGAWTAAEVELLKRRIVTADRKIATLQLEKERLLNVLHEVPGYYLLGGDEEASSPSQPREGWEGAVVVDLSQDSAEKQVKSEERRRRAATSSSSSSSSSSSLAVRDREAAIIRMMGRISMYCLEDLTAPSAGVKPPVDGPSTFRDKASSTLALPCLDGLPSPFPKVLDQHAPHLSNYPAVPGFSDDFDELFVLSSTELVATKDELEDLLCSHLNPLVYTKKDLERGAIFSIEFLTSLHEGVLKNKARGVSVEAVERYLQKLFPKQSRPRPSPAGAKEEESATTGESALVRNMATTDFCEQEEPVEGEEVGGAVDETEVMVYDAEPPASPLREPIPLTPNEMVSDNEGPVHLRYIEATSATLQQEGSSQDFDFGDLDLLPSSPVIEVSADEMSLLGEDEPSDGGGPSDQPPLPSSDDDDIQCLSGSSRPGTPEATAEHSRGGAAGGCDDWLSSLPLVERVKALGAMRRGSDVSRWANGTWKSCRLSLASLGVPEAPTGSDSTTLSYGDDEATTAAANDDEDVFMMEDSMADAVLVGGGSQDVLGETAASDTPPPGSGAPVEDGADARAGRSVLGAMEWEKLGDDELKRWMSFFGLKVASGTSSRGNMVRTLTEIARYIEVGGGGALDDSPAVAEAPKRKRQKRSPKKTKEEKKREAEEKRRANKLALVHAIRKDTEMWQRMLLFETIDLTDLSTRLKEQDPTIVCDLVLLRELLEEQGVQFCNTLQAVSQRAAARKPRGAASARRRPRC</sequence>
<evidence type="ECO:0000256" key="3">
    <source>
        <dbReference type="ARBA" id="ARBA00022763"/>
    </source>
</evidence>
<dbReference type="Pfam" id="PF09494">
    <property type="entry name" value="Slx4"/>
    <property type="match status" value="1"/>
</dbReference>
<comment type="caution">
    <text evidence="9">The sequence shown here is derived from an EMBL/GenBank/DDBJ whole genome shotgun (WGS) entry which is preliminary data.</text>
</comment>
<feature type="region of interest" description="Disordered" evidence="8">
    <location>
        <begin position="301"/>
        <end position="325"/>
    </location>
</feature>
<evidence type="ECO:0000313" key="9">
    <source>
        <dbReference type="EMBL" id="KAF4665023.1"/>
    </source>
</evidence>
<evidence type="ECO:0000256" key="1">
    <source>
        <dbReference type="ARBA" id="ARBA00004123"/>
    </source>
</evidence>
<evidence type="ECO:0000256" key="2">
    <source>
        <dbReference type="ARBA" id="ARBA00006661"/>
    </source>
</evidence>
<dbReference type="InterPro" id="IPR018574">
    <property type="entry name" value="Structure-sp_endonuc_su_Slx4"/>
</dbReference>
<feature type="region of interest" description="Disordered" evidence="8">
    <location>
        <begin position="664"/>
        <end position="697"/>
    </location>
</feature>
<feature type="region of interest" description="Disordered" evidence="8">
    <location>
        <begin position="580"/>
        <end position="602"/>
    </location>
</feature>
<dbReference type="EMBL" id="JABANN010000244">
    <property type="protein sequence ID" value="KAF4665023.1"/>
    <property type="molecule type" value="Genomic_DNA"/>
</dbReference>
<dbReference type="Proteomes" id="UP000572268">
    <property type="component" value="Unassembled WGS sequence"/>
</dbReference>
<keyword evidence="3" id="KW-0227">DNA damage</keyword>
<feature type="compositionally biased region" description="Basic and acidic residues" evidence="8">
    <location>
        <begin position="113"/>
        <end position="124"/>
    </location>
</feature>
<protein>
    <recommendedName>
        <fullName evidence="7">Structure-specific endonuclease subunit SLX4</fullName>
    </recommendedName>
</protein>
<feature type="region of interest" description="Disordered" evidence="8">
    <location>
        <begin position="433"/>
        <end position="486"/>
    </location>
</feature>
<feature type="compositionally biased region" description="Low complexity" evidence="8">
    <location>
        <begin position="130"/>
        <end position="140"/>
    </location>
</feature>
<evidence type="ECO:0000256" key="6">
    <source>
        <dbReference type="ARBA" id="ARBA00023242"/>
    </source>
</evidence>
<dbReference type="GO" id="GO:0006260">
    <property type="term" value="P:DNA replication"/>
    <property type="evidence" value="ECO:0007669"/>
    <property type="project" value="InterPro"/>
</dbReference>
<evidence type="ECO:0000256" key="8">
    <source>
        <dbReference type="SAM" id="MobiDB-lite"/>
    </source>
</evidence>
<feature type="compositionally biased region" description="Basic and acidic residues" evidence="8">
    <location>
        <begin position="685"/>
        <end position="697"/>
    </location>
</feature>
<evidence type="ECO:0000256" key="5">
    <source>
        <dbReference type="ARBA" id="ARBA00023204"/>
    </source>
</evidence>
<evidence type="ECO:0000313" key="10">
    <source>
        <dbReference type="Proteomes" id="UP000572268"/>
    </source>
</evidence>
<keyword evidence="6" id="KW-0539">Nucleus</keyword>